<reference evidence="1 2" key="1">
    <citation type="submission" date="2020-08" db="EMBL/GenBank/DDBJ databases">
        <authorList>
            <person name="Liu G."/>
            <person name="Sun C."/>
        </authorList>
    </citation>
    <scope>NUCLEOTIDE SEQUENCE [LARGE SCALE GENOMIC DNA]</scope>
    <source>
        <strain evidence="1 2">OT19</strain>
    </source>
</reference>
<name>A0A7G6VRF8_9SPHN</name>
<dbReference type="EMBL" id="CP060052">
    <property type="protein sequence ID" value="QNE04323.1"/>
    <property type="molecule type" value="Genomic_DNA"/>
</dbReference>
<evidence type="ECO:0000313" key="2">
    <source>
        <dbReference type="Proteomes" id="UP000515297"/>
    </source>
</evidence>
<dbReference type="Proteomes" id="UP000515297">
    <property type="component" value="Chromosome"/>
</dbReference>
<evidence type="ECO:0000313" key="1">
    <source>
        <dbReference type="EMBL" id="QNE04323.1"/>
    </source>
</evidence>
<sequence length="82" mass="9443">MTPMIHAVTPTMRAPIRVPMVQPIARRRAAVQGWFGRKMRPLMIEVRQEQPQTLFWGLTSRDAKEFMMAYCACFMAVIGFIA</sequence>
<organism evidence="1 2">
    <name type="scientific">Croceicoccus marinus</name>
    <dbReference type="NCBI Taxonomy" id="450378"/>
    <lineage>
        <taxon>Bacteria</taxon>
        <taxon>Pseudomonadati</taxon>
        <taxon>Pseudomonadota</taxon>
        <taxon>Alphaproteobacteria</taxon>
        <taxon>Sphingomonadales</taxon>
        <taxon>Erythrobacteraceae</taxon>
        <taxon>Croceicoccus</taxon>
    </lineage>
</organism>
<dbReference type="AlphaFoldDB" id="A0A7G6VRF8"/>
<gene>
    <name evidence="1" type="ORF">H4O24_10030</name>
</gene>
<proteinExistence type="predicted"/>
<protein>
    <submittedName>
        <fullName evidence="1">Uncharacterized protein</fullName>
    </submittedName>
</protein>
<accession>A0A7G6VRF8</accession>
<dbReference type="RefSeq" id="WP_185883614.1">
    <property type="nucleotide sequence ID" value="NZ_CP060052.1"/>
</dbReference>